<name>A0AAX6DZT2_IRIPA</name>
<comment type="caution">
    <text evidence="1">The sequence shown here is derived from an EMBL/GenBank/DDBJ whole genome shotgun (WGS) entry which is preliminary data.</text>
</comment>
<evidence type="ECO:0000313" key="1">
    <source>
        <dbReference type="EMBL" id="KAJ6797276.1"/>
    </source>
</evidence>
<keyword evidence="2" id="KW-1185">Reference proteome</keyword>
<protein>
    <submittedName>
        <fullName evidence="1">Keratin, type II cytoskeletal 2 epidermal-like</fullName>
    </submittedName>
</protein>
<reference evidence="1" key="1">
    <citation type="journal article" date="2023" name="GigaByte">
        <title>Genome assembly of the bearded iris, Iris pallida Lam.</title>
        <authorList>
            <person name="Bruccoleri R.E."/>
            <person name="Oakeley E.J."/>
            <person name="Faust A.M.E."/>
            <person name="Altorfer M."/>
            <person name="Dessus-Babus S."/>
            <person name="Burckhardt D."/>
            <person name="Oertli M."/>
            <person name="Naumann U."/>
            <person name="Petersen F."/>
            <person name="Wong J."/>
        </authorList>
    </citation>
    <scope>NUCLEOTIDE SEQUENCE</scope>
    <source>
        <strain evidence="1">GSM-AAB239-AS_SAM_17_03QT</strain>
    </source>
</reference>
<accession>A0AAX6DZT2</accession>
<reference evidence="1" key="2">
    <citation type="submission" date="2023-04" db="EMBL/GenBank/DDBJ databases">
        <authorList>
            <person name="Bruccoleri R.E."/>
            <person name="Oakeley E.J."/>
            <person name="Faust A.-M."/>
            <person name="Dessus-Babus S."/>
            <person name="Altorfer M."/>
            <person name="Burckhardt D."/>
            <person name="Oertli M."/>
            <person name="Naumann U."/>
            <person name="Petersen F."/>
            <person name="Wong J."/>
        </authorList>
    </citation>
    <scope>NUCLEOTIDE SEQUENCE</scope>
    <source>
        <strain evidence="1">GSM-AAB239-AS_SAM_17_03QT</strain>
        <tissue evidence="1">Leaf</tissue>
    </source>
</reference>
<evidence type="ECO:0000313" key="2">
    <source>
        <dbReference type="Proteomes" id="UP001140949"/>
    </source>
</evidence>
<dbReference type="EMBL" id="JANAVB010040820">
    <property type="protein sequence ID" value="KAJ6797276.1"/>
    <property type="molecule type" value="Genomic_DNA"/>
</dbReference>
<dbReference type="Proteomes" id="UP001140949">
    <property type="component" value="Unassembled WGS sequence"/>
</dbReference>
<gene>
    <name evidence="1" type="ORF">M6B38_216360</name>
</gene>
<organism evidence="1 2">
    <name type="scientific">Iris pallida</name>
    <name type="common">Sweet iris</name>
    <dbReference type="NCBI Taxonomy" id="29817"/>
    <lineage>
        <taxon>Eukaryota</taxon>
        <taxon>Viridiplantae</taxon>
        <taxon>Streptophyta</taxon>
        <taxon>Embryophyta</taxon>
        <taxon>Tracheophyta</taxon>
        <taxon>Spermatophyta</taxon>
        <taxon>Magnoliopsida</taxon>
        <taxon>Liliopsida</taxon>
        <taxon>Asparagales</taxon>
        <taxon>Iridaceae</taxon>
        <taxon>Iridoideae</taxon>
        <taxon>Irideae</taxon>
        <taxon>Iris</taxon>
    </lineage>
</organism>
<proteinExistence type="predicted"/>
<sequence>MDQHFFLTPTHVHHSHLNFLPFTPSHPHVYPPLLPLFLTHSPIFPLHRA</sequence>
<dbReference type="AlphaFoldDB" id="A0AAX6DZT2"/>